<comment type="caution">
    <text evidence="3">The sequence shown here is derived from an EMBL/GenBank/DDBJ whole genome shotgun (WGS) entry which is preliminary data.</text>
</comment>
<dbReference type="InterPro" id="IPR027981">
    <property type="entry name" value="DUF4446"/>
</dbReference>
<organism evidence="3 4">
    <name type="scientific">Anaeroselena agilis</name>
    <dbReference type="NCBI Taxonomy" id="3063788"/>
    <lineage>
        <taxon>Bacteria</taxon>
        <taxon>Bacillati</taxon>
        <taxon>Bacillota</taxon>
        <taxon>Negativicutes</taxon>
        <taxon>Acetonemataceae</taxon>
        <taxon>Anaeroselena</taxon>
    </lineage>
</organism>
<dbReference type="Proteomes" id="UP001254848">
    <property type="component" value="Unassembled WGS sequence"/>
</dbReference>
<feature type="coiled-coil region" evidence="1">
    <location>
        <begin position="63"/>
        <end position="90"/>
    </location>
</feature>
<protein>
    <submittedName>
        <fullName evidence="3">DUF4446 family protein</fullName>
    </submittedName>
</protein>
<dbReference type="Pfam" id="PF14584">
    <property type="entry name" value="DUF4446"/>
    <property type="match status" value="1"/>
</dbReference>
<evidence type="ECO:0000313" key="3">
    <source>
        <dbReference type="EMBL" id="MDT8903342.1"/>
    </source>
</evidence>
<evidence type="ECO:0000313" key="4">
    <source>
        <dbReference type="Proteomes" id="UP001254848"/>
    </source>
</evidence>
<evidence type="ECO:0000256" key="1">
    <source>
        <dbReference type="SAM" id="Coils"/>
    </source>
</evidence>
<keyword evidence="1" id="KW-0175">Coiled coil</keyword>
<keyword evidence="4" id="KW-1185">Reference proteome</keyword>
<dbReference type="RefSeq" id="WP_413781801.1">
    <property type="nucleotide sequence ID" value="NZ_JAUOZS010000001.1"/>
</dbReference>
<name>A0ABU3P2U1_9FIRM</name>
<keyword evidence="2" id="KW-0812">Transmembrane</keyword>
<accession>A0ABU3P2U1</accession>
<keyword evidence="2" id="KW-0472">Membrane</keyword>
<reference evidence="3 4" key="1">
    <citation type="submission" date="2023-07" db="EMBL/GenBank/DDBJ databases">
        <title>The novel representative of Negativicutes class, Anaeroselena agilis gen. nov. sp. nov.</title>
        <authorList>
            <person name="Prokofeva M.I."/>
            <person name="Elcheninov A.G."/>
            <person name="Klyukina A."/>
            <person name="Kublanov I.V."/>
            <person name="Frolov E.N."/>
            <person name="Podosokorskaya O.A."/>
        </authorList>
    </citation>
    <scope>NUCLEOTIDE SEQUENCE [LARGE SCALE GENOMIC DNA]</scope>
    <source>
        <strain evidence="3 4">4137-cl</strain>
    </source>
</reference>
<sequence>MDYMARFTVWLTENLQYVIITLTVLIFIALIVFININIKLGKLNRRYRKMMQGVDGTNLESILLQHIDTVKDATAKVAALEQETRRLDGRLKYCVQKLGVVRFNAFEDTGSDLSFAVALLDTNDDGVVFSSIYSRSESRVYAKPVTAGQSAYFLTEEEKRAIAEAREKFSKR</sequence>
<keyword evidence="2" id="KW-1133">Transmembrane helix</keyword>
<feature type="transmembrane region" description="Helical" evidence="2">
    <location>
        <begin position="15"/>
        <end position="38"/>
    </location>
</feature>
<dbReference type="EMBL" id="JAUOZS010000001">
    <property type="protein sequence ID" value="MDT8903342.1"/>
    <property type="molecule type" value="Genomic_DNA"/>
</dbReference>
<proteinExistence type="predicted"/>
<gene>
    <name evidence="3" type="ORF">Q4T40_19095</name>
</gene>
<evidence type="ECO:0000256" key="2">
    <source>
        <dbReference type="SAM" id="Phobius"/>
    </source>
</evidence>